<evidence type="ECO:0000313" key="3">
    <source>
        <dbReference type="Proteomes" id="UP000623967"/>
    </source>
</evidence>
<dbReference type="NCBIfam" id="TIGR01598">
    <property type="entry name" value="holin_phiLC3"/>
    <property type="match status" value="1"/>
</dbReference>
<gene>
    <name evidence="2" type="ORF">JK635_23975</name>
</gene>
<dbReference type="Proteomes" id="UP000623967">
    <property type="component" value="Unassembled WGS sequence"/>
</dbReference>
<evidence type="ECO:0000256" key="1">
    <source>
        <dbReference type="SAM" id="Phobius"/>
    </source>
</evidence>
<sequence>MKINWKVRLRQKHFLVGMFSAILLFVQTVAELCGFHISDTIGDKVTYIFNSVLGILTILGVVVDPTTKSLSDSEQAQKYSEPK</sequence>
<evidence type="ECO:0000313" key="2">
    <source>
        <dbReference type="EMBL" id="MBL4955203.1"/>
    </source>
</evidence>
<keyword evidence="1" id="KW-1133">Transmembrane helix</keyword>
<reference evidence="2 3" key="1">
    <citation type="submission" date="2021-01" db="EMBL/GenBank/DDBJ databases">
        <title>Genome public.</title>
        <authorList>
            <person name="Liu C."/>
            <person name="Sun Q."/>
        </authorList>
    </citation>
    <scope>NUCLEOTIDE SEQUENCE [LARGE SCALE GENOMIC DNA]</scope>
    <source>
        <strain evidence="2 3">YIM B02564</strain>
    </source>
</reference>
<accession>A0ABS1TVH0</accession>
<keyword evidence="1" id="KW-0472">Membrane</keyword>
<organism evidence="2 3">
    <name type="scientific">Neobacillus paridis</name>
    <dbReference type="NCBI Taxonomy" id="2803862"/>
    <lineage>
        <taxon>Bacteria</taxon>
        <taxon>Bacillati</taxon>
        <taxon>Bacillota</taxon>
        <taxon>Bacilli</taxon>
        <taxon>Bacillales</taxon>
        <taxon>Bacillaceae</taxon>
        <taxon>Neobacillus</taxon>
    </lineage>
</organism>
<dbReference type="Pfam" id="PF04531">
    <property type="entry name" value="Phage_holin_1"/>
    <property type="match status" value="1"/>
</dbReference>
<keyword evidence="1" id="KW-0812">Transmembrane</keyword>
<proteinExistence type="predicted"/>
<dbReference type="InterPro" id="IPR006485">
    <property type="entry name" value="Phage-like_holin"/>
</dbReference>
<protein>
    <submittedName>
        <fullName evidence="2">Phage holin</fullName>
    </submittedName>
</protein>
<dbReference type="RefSeq" id="WP_202656460.1">
    <property type="nucleotide sequence ID" value="NZ_JAESWB010000414.1"/>
</dbReference>
<keyword evidence="3" id="KW-1185">Reference proteome</keyword>
<feature type="transmembrane region" description="Helical" evidence="1">
    <location>
        <begin position="46"/>
        <end position="63"/>
    </location>
</feature>
<dbReference type="EMBL" id="JAESWB010000414">
    <property type="protein sequence ID" value="MBL4955203.1"/>
    <property type="molecule type" value="Genomic_DNA"/>
</dbReference>
<name>A0ABS1TVH0_9BACI</name>
<comment type="caution">
    <text evidence="2">The sequence shown here is derived from an EMBL/GenBank/DDBJ whole genome shotgun (WGS) entry which is preliminary data.</text>
</comment>